<sequence>MVDLRDRVSRVIAERFHVSSERITEIATLDDDLGATSIDRVEVVMSLEDEFKIDISDDQASRLHTVADVLACVMESVAKGRPTSANPPA</sequence>
<evidence type="ECO:0000256" key="3">
    <source>
        <dbReference type="HAMAP-Rule" id="MF_01217"/>
    </source>
</evidence>
<keyword evidence="2 3" id="KW-0597">Phosphoprotein</keyword>
<dbReference type="GO" id="GO:0005737">
    <property type="term" value="C:cytoplasm"/>
    <property type="evidence" value="ECO:0007669"/>
    <property type="project" value="UniProtKB-SubCell"/>
</dbReference>
<comment type="PTM">
    <text evidence="3">4'-phosphopantetheine is transferred from CoA to a specific serine of apo-ACP by AcpS. This modification is essential for activity because fatty acids are bound in thioester linkage to the sulfhydryl of the prosthetic group.</text>
</comment>
<comment type="function">
    <text evidence="3">Carrier of the growing fatty acid chain in fatty acid biosynthesis.</text>
</comment>
<accession>A0A512N8Y9</accession>
<dbReference type="PANTHER" id="PTHR20863:SF76">
    <property type="entry name" value="CARRIER DOMAIN-CONTAINING PROTEIN"/>
    <property type="match status" value="1"/>
</dbReference>
<keyword evidence="3" id="KW-0276">Fatty acid metabolism</keyword>
<organism evidence="5 6">
    <name type="scientific">Reyranella soli</name>
    <dbReference type="NCBI Taxonomy" id="1230389"/>
    <lineage>
        <taxon>Bacteria</taxon>
        <taxon>Pseudomonadati</taxon>
        <taxon>Pseudomonadota</taxon>
        <taxon>Alphaproteobacteria</taxon>
        <taxon>Hyphomicrobiales</taxon>
        <taxon>Reyranellaceae</taxon>
        <taxon>Reyranella</taxon>
    </lineage>
</organism>
<dbReference type="RefSeq" id="WP_147149543.1">
    <property type="nucleotide sequence ID" value="NZ_BKAJ01000038.1"/>
</dbReference>
<evidence type="ECO:0000256" key="2">
    <source>
        <dbReference type="ARBA" id="ARBA00022553"/>
    </source>
</evidence>
<comment type="caution">
    <text evidence="5">The sequence shown here is derived from an EMBL/GenBank/DDBJ whole genome shotgun (WGS) entry which is preliminary data.</text>
</comment>
<proteinExistence type="inferred from homology"/>
<name>A0A512N8Y9_9HYPH</name>
<dbReference type="PROSITE" id="PS50075">
    <property type="entry name" value="CARRIER"/>
    <property type="match status" value="1"/>
</dbReference>
<dbReference type="UniPathway" id="UPA00094"/>
<dbReference type="Pfam" id="PF00550">
    <property type="entry name" value="PP-binding"/>
    <property type="match status" value="1"/>
</dbReference>
<evidence type="ECO:0000256" key="1">
    <source>
        <dbReference type="ARBA" id="ARBA00022450"/>
    </source>
</evidence>
<dbReference type="InterPro" id="IPR009081">
    <property type="entry name" value="PP-bd_ACP"/>
</dbReference>
<keyword evidence="3" id="KW-0963">Cytoplasm</keyword>
<comment type="subcellular location">
    <subcellularLocation>
        <location evidence="3">Cytoplasm</location>
    </subcellularLocation>
</comment>
<comment type="pathway">
    <text evidence="3">Lipid metabolism; fatty acid biosynthesis.</text>
</comment>
<dbReference type="Gene3D" id="1.10.1200.10">
    <property type="entry name" value="ACP-like"/>
    <property type="match status" value="1"/>
</dbReference>
<dbReference type="GO" id="GO:0000035">
    <property type="term" value="F:acyl binding"/>
    <property type="evidence" value="ECO:0007669"/>
    <property type="project" value="TreeGrafter"/>
</dbReference>
<dbReference type="InterPro" id="IPR003231">
    <property type="entry name" value="ACP"/>
</dbReference>
<feature type="domain" description="Carrier" evidence="4">
    <location>
        <begin position="2"/>
        <end position="77"/>
    </location>
</feature>
<keyword evidence="3" id="KW-0443">Lipid metabolism</keyword>
<dbReference type="NCBIfam" id="NF002148">
    <property type="entry name" value="PRK00982.1-2"/>
    <property type="match status" value="1"/>
</dbReference>
<evidence type="ECO:0000313" key="6">
    <source>
        <dbReference type="Proteomes" id="UP000321058"/>
    </source>
</evidence>
<keyword evidence="1 3" id="KW-0596">Phosphopantetheine</keyword>
<evidence type="ECO:0000259" key="4">
    <source>
        <dbReference type="PROSITE" id="PS50075"/>
    </source>
</evidence>
<gene>
    <name evidence="5" type="primary">acpP_2</name>
    <name evidence="3" type="synonym">acpP</name>
    <name evidence="5" type="ORF">RSO01_26220</name>
</gene>
<dbReference type="AlphaFoldDB" id="A0A512N8Y9"/>
<dbReference type="EMBL" id="BKAJ01000038">
    <property type="protein sequence ID" value="GEP55456.1"/>
    <property type="molecule type" value="Genomic_DNA"/>
</dbReference>
<dbReference type="NCBIfam" id="NF002150">
    <property type="entry name" value="PRK00982.1-4"/>
    <property type="match status" value="1"/>
</dbReference>
<keyword evidence="6" id="KW-1185">Reference proteome</keyword>
<comment type="similarity">
    <text evidence="3">Belongs to the acyl carrier protein (ACP) family.</text>
</comment>
<dbReference type="SUPFAM" id="SSF47336">
    <property type="entry name" value="ACP-like"/>
    <property type="match status" value="1"/>
</dbReference>
<dbReference type="Proteomes" id="UP000321058">
    <property type="component" value="Unassembled WGS sequence"/>
</dbReference>
<dbReference type="HAMAP" id="MF_01217">
    <property type="entry name" value="Acyl_carrier"/>
    <property type="match status" value="1"/>
</dbReference>
<evidence type="ECO:0000313" key="5">
    <source>
        <dbReference type="EMBL" id="GEP55456.1"/>
    </source>
</evidence>
<dbReference type="PANTHER" id="PTHR20863">
    <property type="entry name" value="ACYL CARRIER PROTEIN"/>
    <property type="match status" value="1"/>
</dbReference>
<feature type="modified residue" description="O-(pantetheine 4'-phosphoryl)serine" evidence="3">
    <location>
        <position position="37"/>
    </location>
</feature>
<dbReference type="OrthoDB" id="9804551at2"/>
<protein>
    <recommendedName>
        <fullName evidence="3">Acyl carrier protein</fullName>
        <shortName evidence="3">ACP</shortName>
    </recommendedName>
</protein>
<reference evidence="5 6" key="1">
    <citation type="submission" date="2019-07" db="EMBL/GenBank/DDBJ databases">
        <title>Whole genome shotgun sequence of Reyranella soli NBRC 108950.</title>
        <authorList>
            <person name="Hosoyama A."/>
            <person name="Uohara A."/>
            <person name="Ohji S."/>
            <person name="Ichikawa N."/>
        </authorList>
    </citation>
    <scope>NUCLEOTIDE SEQUENCE [LARGE SCALE GENOMIC DNA]</scope>
    <source>
        <strain evidence="5 6">NBRC 108950</strain>
    </source>
</reference>
<dbReference type="InterPro" id="IPR036736">
    <property type="entry name" value="ACP-like_sf"/>
</dbReference>
<keyword evidence="3" id="KW-0444">Lipid biosynthesis</keyword>
<dbReference type="GO" id="GO:0000036">
    <property type="term" value="F:acyl carrier activity"/>
    <property type="evidence" value="ECO:0007669"/>
    <property type="project" value="UniProtKB-UniRule"/>
</dbReference>
<keyword evidence="3" id="KW-0275">Fatty acid biosynthesis</keyword>